<comment type="caution">
    <text evidence="2">The sequence shown here is derived from an EMBL/GenBank/DDBJ whole genome shotgun (WGS) entry which is preliminary data.</text>
</comment>
<dbReference type="EMBL" id="BKCG01000002">
    <property type="protein sequence ID" value="GER59213.1"/>
    <property type="molecule type" value="Genomic_DNA"/>
</dbReference>
<dbReference type="OrthoDB" id="1178372at2"/>
<feature type="chain" id="PRO_5023846144" description="IrrE N-terminal-like domain-containing protein" evidence="1">
    <location>
        <begin position="20"/>
        <end position="165"/>
    </location>
</feature>
<protein>
    <recommendedName>
        <fullName evidence="4">IrrE N-terminal-like domain-containing protein</fullName>
    </recommendedName>
</protein>
<keyword evidence="3" id="KW-1185">Reference proteome</keyword>
<evidence type="ECO:0008006" key="4">
    <source>
        <dbReference type="Google" id="ProtNLM"/>
    </source>
</evidence>
<sequence length="165" mass="18928">MRRALLLLLIIFSVLNSSAQEVSIDGRLKPLLDNFFELCDSYGIEYHEKLFALKKIAIVEDLKTSPDGSVLGMVQRDEAGNIHTIAINWIAMLDTEILKVVAFHEFGHYFLDYSEHVCNDCDIIMARVNSSYFKISNDWENQLEILFKQSPTYKKNQSIITATTF</sequence>
<dbReference type="RefSeq" id="WP_151673292.1">
    <property type="nucleotide sequence ID" value="NZ_BKCG01000002.1"/>
</dbReference>
<proteinExistence type="predicted"/>
<name>A0A5J4J0C6_9FLAO</name>
<organism evidence="2 3">
    <name type="scientific">Patiriisocius marinus</name>
    <dbReference type="NCBI Taxonomy" id="1397112"/>
    <lineage>
        <taxon>Bacteria</taxon>
        <taxon>Pseudomonadati</taxon>
        <taxon>Bacteroidota</taxon>
        <taxon>Flavobacteriia</taxon>
        <taxon>Flavobacteriales</taxon>
        <taxon>Flavobacteriaceae</taxon>
        <taxon>Patiriisocius</taxon>
    </lineage>
</organism>
<accession>A0A5J4J0C6</accession>
<evidence type="ECO:0000313" key="3">
    <source>
        <dbReference type="Proteomes" id="UP000326509"/>
    </source>
</evidence>
<dbReference type="AlphaFoldDB" id="A0A5J4J0C6"/>
<feature type="signal peptide" evidence="1">
    <location>
        <begin position="1"/>
        <end position="19"/>
    </location>
</feature>
<evidence type="ECO:0000313" key="2">
    <source>
        <dbReference type="EMBL" id="GER59213.1"/>
    </source>
</evidence>
<keyword evidence="1" id="KW-0732">Signal</keyword>
<reference evidence="2 3" key="1">
    <citation type="submission" date="2019-08" db="EMBL/GenBank/DDBJ databases">
        <title>Draft genome sequence of Ulvibacter marinus type strain NBRC 109484.</title>
        <authorList>
            <person name="Kawano K."/>
            <person name="Ushijima N."/>
            <person name="Kihara M."/>
            <person name="Itoh H."/>
        </authorList>
    </citation>
    <scope>NUCLEOTIDE SEQUENCE [LARGE SCALE GENOMIC DNA]</scope>
    <source>
        <strain evidence="2 3">NBRC 109484</strain>
    </source>
</reference>
<evidence type="ECO:0000256" key="1">
    <source>
        <dbReference type="SAM" id="SignalP"/>
    </source>
</evidence>
<dbReference type="Proteomes" id="UP000326509">
    <property type="component" value="Unassembled WGS sequence"/>
</dbReference>
<gene>
    <name evidence="2" type="ORF">ULMA_13210</name>
</gene>